<dbReference type="RefSeq" id="WP_108431855.1">
    <property type="nucleotide sequence ID" value="NZ_CP026947.1"/>
</dbReference>
<keyword evidence="1" id="KW-1133">Transmembrane helix</keyword>
<dbReference type="PANTHER" id="PTHR30163">
    <property type="entry name" value="MEMBRANE-BOUND LYTIC MUREIN TRANSGLYCOSYLASE B"/>
    <property type="match status" value="1"/>
</dbReference>
<proteinExistence type="predicted"/>
<dbReference type="KEGG" id="cyz:C3B44_07625"/>
<dbReference type="CDD" id="cd13399">
    <property type="entry name" value="Slt35-like"/>
    <property type="match status" value="1"/>
</dbReference>
<evidence type="ECO:0000259" key="2">
    <source>
        <dbReference type="Pfam" id="PF13406"/>
    </source>
</evidence>
<sequence>MNEGAKRSFGCGCGAILAVIVVIALVGWSLSFLPGPIQVIPKEPIPDNVPPAAGAEVPEIDVHAPGRTSDKLSFWAAPIAESTKIPEPAVRAYGNAELIAADAWPQCNLKWNTLAGLGWVETRHGSYTGNFFDGASIDENGFVTPPIIGIPLDGSPGVAKVPDTDRGELDGDSEFDRAVGPLQFIPESWQRYGLDANGDGEANPHQIDDAALGAAHHLCDNGRDLSTPQGWTEAVMSYNRSQEYLVDVRDAAANYAIQQPA</sequence>
<keyword evidence="4" id="KW-1185">Reference proteome</keyword>
<dbReference type="Pfam" id="PF13406">
    <property type="entry name" value="SLT_2"/>
    <property type="match status" value="1"/>
</dbReference>
<protein>
    <recommendedName>
        <fullName evidence="2">Transglycosylase SLT domain-containing protein</fullName>
    </recommendedName>
</protein>
<dbReference type="EMBL" id="QEEZ01000009">
    <property type="protein sequence ID" value="PWC01689.1"/>
    <property type="molecule type" value="Genomic_DNA"/>
</dbReference>
<keyword evidence="1" id="KW-0812">Transmembrane</keyword>
<evidence type="ECO:0000313" key="3">
    <source>
        <dbReference type="EMBL" id="PWC01689.1"/>
    </source>
</evidence>
<reference evidence="4" key="1">
    <citation type="submission" date="2018-04" db="EMBL/GenBank/DDBJ databases">
        <authorList>
            <person name="Liu S."/>
            <person name="Wang Z."/>
            <person name="Li J."/>
        </authorList>
    </citation>
    <scope>NUCLEOTIDE SEQUENCE [LARGE SCALE GENOMIC DNA]</scope>
    <source>
        <strain evidence="4">2189</strain>
    </source>
</reference>
<dbReference type="SUPFAM" id="SSF53955">
    <property type="entry name" value="Lysozyme-like"/>
    <property type="match status" value="1"/>
</dbReference>
<dbReference type="GO" id="GO:0009253">
    <property type="term" value="P:peptidoglycan catabolic process"/>
    <property type="evidence" value="ECO:0007669"/>
    <property type="project" value="TreeGrafter"/>
</dbReference>
<dbReference type="InterPro" id="IPR043426">
    <property type="entry name" value="MltB-like"/>
</dbReference>
<evidence type="ECO:0000313" key="4">
    <source>
        <dbReference type="Proteomes" id="UP000244989"/>
    </source>
</evidence>
<dbReference type="InterPro" id="IPR031304">
    <property type="entry name" value="SLT_2"/>
</dbReference>
<dbReference type="AlphaFoldDB" id="A0A2U1T6S5"/>
<keyword evidence="1" id="KW-0472">Membrane</keyword>
<dbReference type="Proteomes" id="UP000244989">
    <property type="component" value="Unassembled WGS sequence"/>
</dbReference>
<organism evidence="3 4">
    <name type="scientific">Corynebacterium yudongzhengii</name>
    <dbReference type="NCBI Taxonomy" id="2080740"/>
    <lineage>
        <taxon>Bacteria</taxon>
        <taxon>Bacillati</taxon>
        <taxon>Actinomycetota</taxon>
        <taxon>Actinomycetes</taxon>
        <taxon>Mycobacteriales</taxon>
        <taxon>Corynebacteriaceae</taxon>
        <taxon>Corynebacterium</taxon>
    </lineage>
</organism>
<dbReference type="InterPro" id="IPR023346">
    <property type="entry name" value="Lysozyme-like_dom_sf"/>
</dbReference>
<dbReference type="Gene3D" id="1.10.530.10">
    <property type="match status" value="1"/>
</dbReference>
<name>A0A2U1T6S5_9CORY</name>
<evidence type="ECO:0000256" key="1">
    <source>
        <dbReference type="SAM" id="Phobius"/>
    </source>
</evidence>
<feature type="transmembrane region" description="Helical" evidence="1">
    <location>
        <begin position="12"/>
        <end position="33"/>
    </location>
</feature>
<comment type="caution">
    <text evidence="3">The sequence shown here is derived from an EMBL/GenBank/DDBJ whole genome shotgun (WGS) entry which is preliminary data.</text>
</comment>
<dbReference type="OrthoDB" id="9796191at2"/>
<dbReference type="GO" id="GO:0008933">
    <property type="term" value="F:peptidoglycan lytic transglycosylase activity"/>
    <property type="evidence" value="ECO:0007669"/>
    <property type="project" value="TreeGrafter"/>
</dbReference>
<gene>
    <name evidence="3" type="ORF">DF222_06145</name>
</gene>
<dbReference type="PANTHER" id="PTHR30163:SF8">
    <property type="entry name" value="LYTIC MUREIN TRANSGLYCOSYLASE"/>
    <property type="match status" value="1"/>
</dbReference>
<accession>A0A2U1T6S5</accession>
<feature type="domain" description="Transglycosylase SLT" evidence="2">
    <location>
        <begin position="178"/>
        <end position="222"/>
    </location>
</feature>